<evidence type="ECO:0000256" key="2">
    <source>
        <dbReference type="RuleBase" id="RU003749"/>
    </source>
</evidence>
<dbReference type="PROSITE" id="PS50801">
    <property type="entry name" value="STAS"/>
    <property type="match status" value="1"/>
</dbReference>
<dbReference type="InterPro" id="IPR036513">
    <property type="entry name" value="STAS_dom_sf"/>
</dbReference>
<dbReference type="SUPFAM" id="SSF52091">
    <property type="entry name" value="SpoIIaa-like"/>
    <property type="match status" value="1"/>
</dbReference>
<dbReference type="OrthoDB" id="9796076at2"/>
<evidence type="ECO:0000259" key="3">
    <source>
        <dbReference type="PROSITE" id="PS50801"/>
    </source>
</evidence>
<evidence type="ECO:0000313" key="4">
    <source>
        <dbReference type="EMBL" id="SLN68473.1"/>
    </source>
</evidence>
<dbReference type="NCBIfam" id="TIGR00377">
    <property type="entry name" value="ant_ant_sig"/>
    <property type="match status" value="1"/>
</dbReference>
<dbReference type="GO" id="GO:0043856">
    <property type="term" value="F:anti-sigma factor antagonist activity"/>
    <property type="evidence" value="ECO:0007669"/>
    <property type="project" value="InterPro"/>
</dbReference>
<reference evidence="4 5" key="1">
    <citation type="submission" date="2017-03" db="EMBL/GenBank/DDBJ databases">
        <authorList>
            <person name="Afonso C.L."/>
            <person name="Miller P.J."/>
            <person name="Scott M.A."/>
            <person name="Spackman E."/>
            <person name="Goraichik I."/>
            <person name="Dimitrov K.M."/>
            <person name="Suarez D.L."/>
            <person name="Swayne D.E."/>
        </authorList>
    </citation>
    <scope>NUCLEOTIDE SEQUENCE [LARGE SCALE GENOMIC DNA]</scope>
    <source>
        <strain evidence="4 5">CECT 7680</strain>
    </source>
</reference>
<dbReference type="InterPro" id="IPR003658">
    <property type="entry name" value="Anti-sigma_ant"/>
</dbReference>
<dbReference type="Pfam" id="PF01740">
    <property type="entry name" value="STAS"/>
    <property type="match status" value="1"/>
</dbReference>
<accession>A0A1Y5TP10</accession>
<dbReference type="RefSeq" id="WP_085870081.1">
    <property type="nucleotide sequence ID" value="NZ_FWFQ01000049.1"/>
</dbReference>
<proteinExistence type="inferred from homology"/>
<feature type="domain" description="STAS" evidence="3">
    <location>
        <begin position="21"/>
        <end position="110"/>
    </location>
</feature>
<comment type="similarity">
    <text evidence="1 2">Belongs to the anti-sigma-factor antagonist family.</text>
</comment>
<dbReference type="PANTHER" id="PTHR33495:SF2">
    <property type="entry name" value="ANTI-SIGMA FACTOR ANTAGONIST TM_1081-RELATED"/>
    <property type="match status" value="1"/>
</dbReference>
<gene>
    <name evidence="4" type="ORF">PSA7680_03617</name>
</gene>
<dbReference type="AlphaFoldDB" id="A0A1Y5TP10"/>
<dbReference type="PANTHER" id="PTHR33495">
    <property type="entry name" value="ANTI-SIGMA FACTOR ANTAGONIST TM_1081-RELATED-RELATED"/>
    <property type="match status" value="1"/>
</dbReference>
<evidence type="ECO:0000313" key="5">
    <source>
        <dbReference type="Proteomes" id="UP000193409"/>
    </source>
</evidence>
<protein>
    <recommendedName>
        <fullName evidence="2">Anti-sigma factor antagonist</fullName>
    </recommendedName>
</protein>
<name>A0A1Y5TP10_9RHOB</name>
<dbReference type="Proteomes" id="UP000193409">
    <property type="component" value="Unassembled WGS sequence"/>
</dbReference>
<dbReference type="EMBL" id="FWFQ01000049">
    <property type="protein sequence ID" value="SLN68473.1"/>
    <property type="molecule type" value="Genomic_DNA"/>
</dbReference>
<evidence type="ECO:0000256" key="1">
    <source>
        <dbReference type="ARBA" id="ARBA00009013"/>
    </source>
</evidence>
<dbReference type="Gene3D" id="3.30.750.24">
    <property type="entry name" value="STAS domain"/>
    <property type="match status" value="1"/>
</dbReference>
<dbReference type="InterPro" id="IPR002645">
    <property type="entry name" value="STAS_dom"/>
</dbReference>
<keyword evidence="5" id="KW-1185">Reference proteome</keyword>
<organism evidence="4 5">
    <name type="scientific">Pseudoruegeria aquimaris</name>
    <dbReference type="NCBI Taxonomy" id="393663"/>
    <lineage>
        <taxon>Bacteria</taxon>
        <taxon>Pseudomonadati</taxon>
        <taxon>Pseudomonadota</taxon>
        <taxon>Alphaproteobacteria</taxon>
        <taxon>Rhodobacterales</taxon>
        <taxon>Roseobacteraceae</taxon>
        <taxon>Pseudoruegeria</taxon>
    </lineage>
</organism>
<sequence>MKLSSRDEGDVRVVALEESRLDSAGALEFKEQMRSLGAGGPRRVVLDMAQVQFLDSSGLGALVAVMKLLAPDARLEVAALSPAVAQVFALTKMDSVFTVHDSVQAALAAAPS</sequence>
<dbReference type="CDD" id="cd07043">
    <property type="entry name" value="STAS_anti-anti-sigma_factors"/>
    <property type="match status" value="1"/>
</dbReference>